<sequence>MKIIKYLAICLTLLAIGSTQLEARGRTSTSLQINLGSLFVAPKPEPVLVERRVVAARPIRVLPVRPLPVQVSPVNPSSIGSAVLPHAYYEEVYVYPQAPVYRPGLSFNLQHIFR</sequence>
<dbReference type="EMBL" id="JSAM01000013">
    <property type="protein sequence ID" value="KIA78611.1"/>
    <property type="molecule type" value="Genomic_DNA"/>
</dbReference>
<organism evidence="2 3">
    <name type="scientific">Parachlamydia acanthamoebae</name>
    <dbReference type="NCBI Taxonomy" id="83552"/>
    <lineage>
        <taxon>Bacteria</taxon>
        <taxon>Pseudomonadati</taxon>
        <taxon>Chlamydiota</taxon>
        <taxon>Chlamydiia</taxon>
        <taxon>Parachlamydiales</taxon>
        <taxon>Parachlamydiaceae</taxon>
        <taxon>Parachlamydia</taxon>
    </lineage>
</organism>
<reference evidence="2 3" key="1">
    <citation type="journal article" date="2014" name="Mol. Biol. Evol.">
        <title>Massive expansion of Ubiquitination-related gene families within the Chlamydiae.</title>
        <authorList>
            <person name="Domman D."/>
            <person name="Collingro A."/>
            <person name="Lagkouvardos I."/>
            <person name="Gehre L."/>
            <person name="Weinmaier T."/>
            <person name="Rattei T."/>
            <person name="Subtil A."/>
            <person name="Horn M."/>
        </authorList>
    </citation>
    <scope>NUCLEOTIDE SEQUENCE [LARGE SCALE GENOMIC DNA]</scope>
    <source>
        <strain evidence="2 3">OEW1</strain>
    </source>
</reference>
<dbReference type="Proteomes" id="UP000031307">
    <property type="component" value="Unassembled WGS sequence"/>
</dbReference>
<evidence type="ECO:0000256" key="1">
    <source>
        <dbReference type="SAM" id="SignalP"/>
    </source>
</evidence>
<dbReference type="RefSeq" id="WP_006342311.1">
    <property type="nucleotide sequence ID" value="NZ_BAWW01000003.1"/>
</dbReference>
<dbReference type="PATRIC" id="fig|83552.4.peg.211"/>
<evidence type="ECO:0000313" key="3">
    <source>
        <dbReference type="Proteomes" id="UP000031307"/>
    </source>
</evidence>
<name>A0A0C1C5D7_9BACT</name>
<protein>
    <submittedName>
        <fullName evidence="2">Uncharacterized protein</fullName>
    </submittedName>
</protein>
<dbReference type="AlphaFoldDB" id="A0A0C1C5D7"/>
<accession>A0A0C1C5D7</accession>
<comment type="caution">
    <text evidence="2">The sequence shown here is derived from an EMBL/GenBank/DDBJ whole genome shotgun (WGS) entry which is preliminary data.</text>
</comment>
<feature type="signal peptide" evidence="1">
    <location>
        <begin position="1"/>
        <end position="23"/>
    </location>
</feature>
<gene>
    <name evidence="2" type="ORF">DB43_DS00380</name>
</gene>
<proteinExistence type="predicted"/>
<keyword evidence="1" id="KW-0732">Signal</keyword>
<evidence type="ECO:0000313" key="2">
    <source>
        <dbReference type="EMBL" id="KIA78611.1"/>
    </source>
</evidence>
<feature type="chain" id="PRO_5002129058" evidence="1">
    <location>
        <begin position="24"/>
        <end position="114"/>
    </location>
</feature>